<accession>A0ABR7ALN8</accession>
<proteinExistence type="predicted"/>
<evidence type="ECO:0000313" key="3">
    <source>
        <dbReference type="Proteomes" id="UP000597613"/>
    </source>
</evidence>
<protein>
    <recommendedName>
        <fullName evidence="4">Lipoprotein</fullName>
    </recommendedName>
</protein>
<dbReference type="Proteomes" id="UP000597613">
    <property type="component" value="Unassembled WGS sequence"/>
</dbReference>
<evidence type="ECO:0000256" key="1">
    <source>
        <dbReference type="SAM" id="MobiDB-lite"/>
    </source>
</evidence>
<dbReference type="RefSeq" id="WP_187502648.1">
    <property type="nucleotide sequence ID" value="NZ_CP162536.1"/>
</dbReference>
<feature type="region of interest" description="Disordered" evidence="1">
    <location>
        <begin position="26"/>
        <end position="49"/>
    </location>
</feature>
<name>A0ABR7ALN8_9SPHN</name>
<gene>
    <name evidence="2" type="ORF">H8S47_04115</name>
</gene>
<evidence type="ECO:0000313" key="2">
    <source>
        <dbReference type="EMBL" id="MBC3940867.1"/>
    </source>
</evidence>
<evidence type="ECO:0008006" key="4">
    <source>
        <dbReference type="Google" id="ProtNLM"/>
    </source>
</evidence>
<dbReference type="PROSITE" id="PS51257">
    <property type="entry name" value="PROKAR_LIPOPROTEIN"/>
    <property type="match status" value="1"/>
</dbReference>
<reference evidence="2 3" key="1">
    <citation type="submission" date="2020-08" db="EMBL/GenBank/DDBJ databases">
        <title>Putative novel bacterial strains isolated from necrotic wheat leaf tissues caused by Xanthomonas translucens.</title>
        <authorList>
            <person name="Tambong J.T."/>
        </authorList>
    </citation>
    <scope>NUCLEOTIDE SEQUENCE [LARGE SCALE GENOMIC DNA]</scope>
    <source>
        <strain evidence="3">DOAB 1063</strain>
    </source>
</reference>
<organism evidence="2 3">
    <name type="scientific">Sphingomonas albertensis</name>
    <dbReference type="NCBI Taxonomy" id="2762591"/>
    <lineage>
        <taxon>Bacteria</taxon>
        <taxon>Pseudomonadati</taxon>
        <taxon>Pseudomonadota</taxon>
        <taxon>Alphaproteobacteria</taxon>
        <taxon>Sphingomonadales</taxon>
        <taxon>Sphingomonadaceae</taxon>
        <taxon>Sphingomonas</taxon>
    </lineage>
</organism>
<sequence length="169" mass="18063">MKTMMAIAVLALPLLGGCGKKEDPTDTLAASNYTPPQTRAPTPIPGQAQTTPITAYVGKYPHDAVGGVDFYDRTDVASGLVTAVGDPKLRATIRGRSGPETPVFKVGDRVAAWGCEQHNCGDRNWTVIVDPKRGRTQVCYHDAETMGTKSDWYDGAAPVRRAETCPSEG</sequence>
<feature type="compositionally biased region" description="Polar residues" evidence="1">
    <location>
        <begin position="28"/>
        <end position="40"/>
    </location>
</feature>
<comment type="caution">
    <text evidence="2">The sequence shown here is derived from an EMBL/GenBank/DDBJ whole genome shotgun (WGS) entry which is preliminary data.</text>
</comment>
<dbReference type="EMBL" id="JACONT010000005">
    <property type="protein sequence ID" value="MBC3940867.1"/>
    <property type="molecule type" value="Genomic_DNA"/>
</dbReference>
<keyword evidence="3" id="KW-1185">Reference proteome</keyword>